<dbReference type="Proteomes" id="UP000789831">
    <property type="component" value="Unassembled WGS sequence"/>
</dbReference>
<protein>
    <submittedName>
        <fullName evidence="2">8577_t:CDS:1</fullName>
    </submittedName>
</protein>
<name>A0A9N9AJS8_9GLOM</name>
<keyword evidence="3" id="KW-1185">Reference proteome</keyword>
<proteinExistence type="predicted"/>
<evidence type="ECO:0000313" key="3">
    <source>
        <dbReference type="Proteomes" id="UP000789831"/>
    </source>
</evidence>
<dbReference type="EMBL" id="CAJVPL010000861">
    <property type="protein sequence ID" value="CAG8535535.1"/>
    <property type="molecule type" value="Genomic_DNA"/>
</dbReference>
<feature type="region of interest" description="Disordered" evidence="1">
    <location>
        <begin position="96"/>
        <end position="159"/>
    </location>
</feature>
<dbReference type="AlphaFoldDB" id="A0A9N9AJS8"/>
<gene>
    <name evidence="2" type="ORF">AGERDE_LOCUS5924</name>
</gene>
<comment type="caution">
    <text evidence="2">The sequence shown here is derived from an EMBL/GenBank/DDBJ whole genome shotgun (WGS) entry which is preliminary data.</text>
</comment>
<evidence type="ECO:0000313" key="2">
    <source>
        <dbReference type="EMBL" id="CAG8535535.1"/>
    </source>
</evidence>
<feature type="compositionally biased region" description="Basic and acidic residues" evidence="1">
    <location>
        <begin position="139"/>
        <end position="148"/>
    </location>
</feature>
<sequence>MARTLIRLTRLTTANLKIHCDNLDLTETQFRSQRMIDYVNYAQTSLGSDDYDVDSSTINSFAQASVVVENRLQAPDGRSIDGFIYGRLNILEASDNSSVEEDEEMQSRYGGDVFLGTGTKRKREESISDEEEASSYTEETNKASETKESSVAARPRKRIQVARMRATPWYLLPQNNE</sequence>
<accession>A0A9N9AJS8</accession>
<reference evidence="2" key="1">
    <citation type="submission" date="2021-06" db="EMBL/GenBank/DDBJ databases">
        <authorList>
            <person name="Kallberg Y."/>
            <person name="Tangrot J."/>
            <person name="Rosling A."/>
        </authorList>
    </citation>
    <scope>NUCLEOTIDE SEQUENCE</scope>
    <source>
        <strain evidence="2">MT106</strain>
    </source>
</reference>
<organism evidence="2 3">
    <name type="scientific">Ambispora gerdemannii</name>
    <dbReference type="NCBI Taxonomy" id="144530"/>
    <lineage>
        <taxon>Eukaryota</taxon>
        <taxon>Fungi</taxon>
        <taxon>Fungi incertae sedis</taxon>
        <taxon>Mucoromycota</taxon>
        <taxon>Glomeromycotina</taxon>
        <taxon>Glomeromycetes</taxon>
        <taxon>Archaeosporales</taxon>
        <taxon>Ambisporaceae</taxon>
        <taxon>Ambispora</taxon>
    </lineage>
</organism>
<evidence type="ECO:0000256" key="1">
    <source>
        <dbReference type="SAM" id="MobiDB-lite"/>
    </source>
</evidence>